<reference evidence="2" key="1">
    <citation type="submission" date="2022-11" db="UniProtKB">
        <authorList>
            <consortium name="WormBaseParasite"/>
        </authorList>
    </citation>
    <scope>IDENTIFICATION</scope>
</reference>
<protein>
    <submittedName>
        <fullName evidence="2">Uncharacterized protein</fullName>
    </submittedName>
</protein>
<keyword evidence="1" id="KW-1185">Reference proteome</keyword>
<evidence type="ECO:0000313" key="2">
    <source>
        <dbReference type="WBParaSite" id="PEQ_0000170201-mRNA-1"/>
    </source>
</evidence>
<dbReference type="Proteomes" id="UP000887564">
    <property type="component" value="Unplaced"/>
</dbReference>
<dbReference type="AlphaFoldDB" id="A0A914RIU3"/>
<name>A0A914RIU3_PAREQ</name>
<evidence type="ECO:0000313" key="1">
    <source>
        <dbReference type="Proteomes" id="UP000887564"/>
    </source>
</evidence>
<accession>A0A914RIU3</accession>
<sequence length="116" mass="13596">MWADERSKKLRNTKNWFRRKANKEADRETVIRLITHEFKRRRRRSTLSTRNLQIITELGNRYGAQYVHILDKPVSRRSKPSSRSLLVGYNPTLGKFYFAKIGRADIDGSESNVGVD</sequence>
<dbReference type="WBParaSite" id="PEQ_0000170201-mRNA-1">
    <property type="protein sequence ID" value="PEQ_0000170201-mRNA-1"/>
    <property type="gene ID" value="PEQ_0000170201"/>
</dbReference>
<proteinExistence type="predicted"/>
<organism evidence="1 2">
    <name type="scientific">Parascaris equorum</name>
    <name type="common">Equine roundworm</name>
    <dbReference type="NCBI Taxonomy" id="6256"/>
    <lineage>
        <taxon>Eukaryota</taxon>
        <taxon>Metazoa</taxon>
        <taxon>Ecdysozoa</taxon>
        <taxon>Nematoda</taxon>
        <taxon>Chromadorea</taxon>
        <taxon>Rhabditida</taxon>
        <taxon>Spirurina</taxon>
        <taxon>Ascaridomorpha</taxon>
        <taxon>Ascaridoidea</taxon>
        <taxon>Ascarididae</taxon>
        <taxon>Parascaris</taxon>
    </lineage>
</organism>